<keyword evidence="4" id="KW-0498">Mitosis</keyword>
<proteinExistence type="inferred from homology"/>
<dbReference type="Proteomes" id="UP000783686">
    <property type="component" value="Unassembled WGS sequence"/>
</dbReference>
<dbReference type="AlphaFoldDB" id="A0A811LCL9"/>
<dbReference type="SUPFAM" id="SSF52821">
    <property type="entry name" value="Rhodanese/Cell cycle control phosphatase"/>
    <property type="match status" value="1"/>
</dbReference>
<dbReference type="EC" id="3.1.3.48" evidence="2"/>
<dbReference type="PANTHER" id="PTHR10828">
    <property type="entry name" value="M-PHASE INDUCER PHOSPHATASE DUAL SPECIFICITY PHOSPHATASE CDC25"/>
    <property type="match status" value="1"/>
</dbReference>
<dbReference type="InterPro" id="IPR000751">
    <property type="entry name" value="MPI_Phosphatase"/>
</dbReference>
<dbReference type="GO" id="GO:0110032">
    <property type="term" value="P:positive regulation of G2/MI transition of meiotic cell cycle"/>
    <property type="evidence" value="ECO:0007669"/>
    <property type="project" value="TreeGrafter"/>
</dbReference>
<evidence type="ECO:0000256" key="5">
    <source>
        <dbReference type="ARBA" id="ARBA00022801"/>
    </source>
</evidence>
<evidence type="ECO:0000256" key="8">
    <source>
        <dbReference type="ARBA" id="ARBA00051722"/>
    </source>
</evidence>
<protein>
    <recommendedName>
        <fullName evidence="2">protein-tyrosine-phosphatase</fullName>
        <ecNumber evidence="2">3.1.3.48</ecNumber>
    </recommendedName>
</protein>
<dbReference type="FunFam" id="3.40.250.10:FF:000021">
    <property type="entry name" value="M-phase inducer phosphatase cdc-25.2"/>
    <property type="match status" value="1"/>
</dbReference>
<dbReference type="GO" id="GO:0004725">
    <property type="term" value="F:protein tyrosine phosphatase activity"/>
    <property type="evidence" value="ECO:0007669"/>
    <property type="project" value="UniProtKB-EC"/>
</dbReference>
<dbReference type="GO" id="GO:0051301">
    <property type="term" value="P:cell division"/>
    <property type="evidence" value="ECO:0007669"/>
    <property type="project" value="UniProtKB-KW"/>
</dbReference>
<dbReference type="GO" id="GO:0000086">
    <property type="term" value="P:G2/M transition of mitotic cell cycle"/>
    <property type="evidence" value="ECO:0007669"/>
    <property type="project" value="TreeGrafter"/>
</dbReference>
<name>A0A811LCL9_9BILA</name>
<dbReference type="GO" id="GO:0005634">
    <property type="term" value="C:nucleus"/>
    <property type="evidence" value="ECO:0007669"/>
    <property type="project" value="TreeGrafter"/>
</dbReference>
<reference evidence="10" key="1">
    <citation type="submission" date="2020-09" db="EMBL/GenBank/DDBJ databases">
        <authorList>
            <person name="Kikuchi T."/>
        </authorList>
    </citation>
    <scope>NUCLEOTIDE SEQUENCE</scope>
    <source>
        <strain evidence="10">SH1</strain>
    </source>
</reference>
<dbReference type="GO" id="GO:0010971">
    <property type="term" value="P:positive regulation of G2/M transition of mitotic cell cycle"/>
    <property type="evidence" value="ECO:0007669"/>
    <property type="project" value="TreeGrafter"/>
</dbReference>
<dbReference type="InterPro" id="IPR036873">
    <property type="entry name" value="Rhodanese-like_dom_sf"/>
</dbReference>
<dbReference type="PROSITE" id="PS50206">
    <property type="entry name" value="RHODANESE_3"/>
    <property type="match status" value="1"/>
</dbReference>
<feature type="domain" description="Rhodanese" evidence="9">
    <location>
        <begin position="216"/>
        <end position="325"/>
    </location>
</feature>
<dbReference type="PANTHER" id="PTHR10828:SF76">
    <property type="entry name" value="M-PHASE INDUCER PHOSPHATASE"/>
    <property type="match status" value="1"/>
</dbReference>
<evidence type="ECO:0000256" key="6">
    <source>
        <dbReference type="ARBA" id="ARBA00022912"/>
    </source>
</evidence>
<evidence type="ECO:0000256" key="1">
    <source>
        <dbReference type="ARBA" id="ARBA00011065"/>
    </source>
</evidence>
<keyword evidence="5" id="KW-0378">Hydrolase</keyword>
<comment type="catalytic activity">
    <reaction evidence="8">
        <text>O-phospho-L-tyrosyl-[protein] + H2O = L-tyrosyl-[protein] + phosphate</text>
        <dbReference type="Rhea" id="RHEA:10684"/>
        <dbReference type="Rhea" id="RHEA-COMP:10136"/>
        <dbReference type="Rhea" id="RHEA-COMP:20101"/>
        <dbReference type="ChEBI" id="CHEBI:15377"/>
        <dbReference type="ChEBI" id="CHEBI:43474"/>
        <dbReference type="ChEBI" id="CHEBI:46858"/>
        <dbReference type="ChEBI" id="CHEBI:61978"/>
        <dbReference type="EC" id="3.1.3.48"/>
    </reaction>
</comment>
<comment type="similarity">
    <text evidence="1">Belongs to the MPI phosphatase family.</text>
</comment>
<dbReference type="Pfam" id="PF00581">
    <property type="entry name" value="Rhodanese"/>
    <property type="match status" value="1"/>
</dbReference>
<dbReference type="EMBL" id="CAJFDH010000005">
    <property type="protein sequence ID" value="CAD5224815.1"/>
    <property type="molecule type" value="Genomic_DNA"/>
</dbReference>
<evidence type="ECO:0000256" key="4">
    <source>
        <dbReference type="ARBA" id="ARBA00022776"/>
    </source>
</evidence>
<dbReference type="EMBL" id="CAJFCW020000005">
    <property type="protein sequence ID" value="CAG9120225.1"/>
    <property type="molecule type" value="Genomic_DNA"/>
</dbReference>
<dbReference type="GO" id="GO:0005737">
    <property type="term" value="C:cytoplasm"/>
    <property type="evidence" value="ECO:0007669"/>
    <property type="project" value="TreeGrafter"/>
</dbReference>
<comment type="caution">
    <text evidence="10">The sequence shown here is derived from an EMBL/GenBank/DDBJ whole genome shotgun (WGS) entry which is preliminary data.</text>
</comment>
<evidence type="ECO:0000313" key="10">
    <source>
        <dbReference type="EMBL" id="CAD5224815.1"/>
    </source>
</evidence>
<evidence type="ECO:0000256" key="2">
    <source>
        <dbReference type="ARBA" id="ARBA00013064"/>
    </source>
</evidence>
<organism evidence="10 11">
    <name type="scientific">Bursaphelenchus okinawaensis</name>
    <dbReference type="NCBI Taxonomy" id="465554"/>
    <lineage>
        <taxon>Eukaryota</taxon>
        <taxon>Metazoa</taxon>
        <taxon>Ecdysozoa</taxon>
        <taxon>Nematoda</taxon>
        <taxon>Chromadorea</taxon>
        <taxon>Rhabditida</taxon>
        <taxon>Tylenchina</taxon>
        <taxon>Tylenchomorpha</taxon>
        <taxon>Aphelenchoidea</taxon>
        <taxon>Aphelenchoididae</taxon>
        <taxon>Bursaphelenchus</taxon>
    </lineage>
</organism>
<dbReference type="Gene3D" id="3.40.250.10">
    <property type="entry name" value="Rhodanese-like domain"/>
    <property type="match status" value="1"/>
</dbReference>
<sequence>MDSLYKFEPHNDMDIANQDDNAQCPFGDNDNFTCFGPTATSVLNEVVTVSHDSALGSSVSGFSQWSLQDNNMCISTTSRTLEDVIVMDEKEGTASPVRRPLQDISNDTAAKHKRFNRFPSTSLSMSLNKVVVKRKAEARFLKRPSLKLPNSVKPLDKLVSRSMVNMTRQGKCVSPESIQSYSLRCVPRPQVASSAFKSIDGQALAALIKELGNEKFLESFMLIDCRYPFEYKGGHIVHAVNMFEFANVRQYLFKEEDGTCSAIQSKIPIFYCEFSQARGPKMANTLRRFDRHLNTDNYPHLDYPEIYLLESGYHGFFKKDICKELCTPCNYVRMHDKAYAKELKGLNYHKKKTNHQL</sequence>
<dbReference type="PRINTS" id="PR00716">
    <property type="entry name" value="MPIPHPHTASE"/>
</dbReference>
<evidence type="ECO:0000256" key="3">
    <source>
        <dbReference type="ARBA" id="ARBA00022618"/>
    </source>
</evidence>
<dbReference type="Proteomes" id="UP000614601">
    <property type="component" value="Unassembled WGS sequence"/>
</dbReference>
<dbReference type="InterPro" id="IPR001763">
    <property type="entry name" value="Rhodanese-like_dom"/>
</dbReference>
<dbReference type="SMART" id="SM00450">
    <property type="entry name" value="RHOD"/>
    <property type="match status" value="1"/>
</dbReference>
<keyword evidence="6" id="KW-0904">Protein phosphatase</keyword>
<gene>
    <name evidence="10" type="ORF">BOKJ2_LOCUS11267</name>
</gene>
<accession>A0A811LCL9</accession>
<keyword evidence="3" id="KW-0132">Cell division</keyword>
<evidence type="ECO:0000313" key="11">
    <source>
        <dbReference type="Proteomes" id="UP000614601"/>
    </source>
</evidence>
<evidence type="ECO:0000256" key="7">
    <source>
        <dbReference type="ARBA" id="ARBA00023306"/>
    </source>
</evidence>
<keyword evidence="7" id="KW-0131">Cell cycle</keyword>
<keyword evidence="11" id="KW-1185">Reference proteome</keyword>
<evidence type="ECO:0000259" key="9">
    <source>
        <dbReference type="PROSITE" id="PS50206"/>
    </source>
</evidence>
<dbReference type="OrthoDB" id="26523at2759"/>